<dbReference type="EMBL" id="CM056813">
    <property type="protein sequence ID" value="KAJ8641716.1"/>
    <property type="molecule type" value="Genomic_DNA"/>
</dbReference>
<dbReference type="Proteomes" id="UP001234297">
    <property type="component" value="Chromosome 5"/>
</dbReference>
<organism evidence="1 2">
    <name type="scientific">Persea americana</name>
    <name type="common">Avocado</name>
    <dbReference type="NCBI Taxonomy" id="3435"/>
    <lineage>
        <taxon>Eukaryota</taxon>
        <taxon>Viridiplantae</taxon>
        <taxon>Streptophyta</taxon>
        <taxon>Embryophyta</taxon>
        <taxon>Tracheophyta</taxon>
        <taxon>Spermatophyta</taxon>
        <taxon>Magnoliopsida</taxon>
        <taxon>Magnoliidae</taxon>
        <taxon>Laurales</taxon>
        <taxon>Lauraceae</taxon>
        <taxon>Persea</taxon>
    </lineage>
</organism>
<keyword evidence="2" id="KW-1185">Reference proteome</keyword>
<proteinExistence type="predicted"/>
<evidence type="ECO:0000313" key="1">
    <source>
        <dbReference type="EMBL" id="KAJ8641716.1"/>
    </source>
</evidence>
<accession>A0ACC2M7V5</accession>
<comment type="caution">
    <text evidence="1">The sequence shown here is derived from an EMBL/GenBank/DDBJ whole genome shotgun (WGS) entry which is preliminary data.</text>
</comment>
<evidence type="ECO:0000313" key="2">
    <source>
        <dbReference type="Proteomes" id="UP001234297"/>
    </source>
</evidence>
<protein>
    <submittedName>
        <fullName evidence="1">Uncharacterized protein</fullName>
    </submittedName>
</protein>
<gene>
    <name evidence="1" type="ORF">MRB53_018410</name>
</gene>
<sequence length="734" mass="81746">MRMRYDAGQLLWYSCTPKEPKGWRGNFHSTIQTLGYPRPHKETPRLKQNPTISNPNLVVSILALVGYSLPLDRIFSISLLISLLCLIRKARSRKKGRNRSLFWTQSVPQMGRNLSPVIRRELANLEKDPDSRKSAMKTLKSYVRDLDSKAIPLFLAQVSETKGSGSPSGEYTISLYEVLARVHGRNIVPQIDNIMSTIVKTLMTSAGSFPLHQACSKVVPAIARYGIDPSTPDSEKAEIIYSLCKPLSDILMGSPESVTSGAALCLKALIDSDNWRFVSDDVVNDVCLRVAGALEEKLTQTNHHMGLVMALAKHNSLTVEAYARSLVRSGLHILTADNVEGISQKRFTAIQMINILMKCVDLRSIFSELTKVTAMMEKCYSDENQMPFVRAAALETLQTAKMIAGEKGSKYEKSSSSITGSNFSRRDHSKRNSRDVNICVGRCGSPRFGSPESQTINSFNGYDSFAESPLSTGQASCNFRYGRLVNRKLLRKENGGVDVSLKDGLYSEICPVGDCSETYFERFGDSELSGSERDGLEGFSGFVHASPTDDTVTRSATPSPQKTQSQYNMDDIRIFTTPRKLIRSLQDSDEYDTGLTEKQVRKIRSPTSCEVGWSPRRQLDENVLCQYPNHDVEIEYKRSLQRVGEVHYENNYAELEPIGHESVSLMGEGPALAPCKASDEVSHDVKTEIDSVSLKRRTFKKAAISLVFGLSLILPAVVFLWVDDQEKHFNLVPT</sequence>
<name>A0ACC2M7V5_PERAE</name>
<reference evidence="1 2" key="1">
    <citation type="journal article" date="2022" name="Hortic Res">
        <title>A haplotype resolved chromosomal level avocado genome allows analysis of novel avocado genes.</title>
        <authorList>
            <person name="Nath O."/>
            <person name="Fletcher S.J."/>
            <person name="Hayward A."/>
            <person name="Shaw L.M."/>
            <person name="Masouleh A.K."/>
            <person name="Furtado A."/>
            <person name="Henry R.J."/>
            <person name="Mitter N."/>
        </authorList>
    </citation>
    <scope>NUCLEOTIDE SEQUENCE [LARGE SCALE GENOMIC DNA]</scope>
    <source>
        <strain evidence="2">cv. Hass</strain>
    </source>
</reference>